<evidence type="ECO:0000313" key="12">
    <source>
        <dbReference type="Proteomes" id="UP000249890"/>
    </source>
</evidence>
<dbReference type="EC" id="2.7.13.3" evidence="2"/>
<organism evidence="11 12">
    <name type="scientific">Paenibacillus donghaensis</name>
    <dbReference type="NCBI Taxonomy" id="414771"/>
    <lineage>
        <taxon>Bacteria</taxon>
        <taxon>Bacillati</taxon>
        <taxon>Bacillota</taxon>
        <taxon>Bacilli</taxon>
        <taxon>Bacillales</taxon>
        <taxon>Paenibacillaceae</taxon>
        <taxon>Paenibacillus</taxon>
    </lineage>
</organism>
<feature type="transmembrane region" description="Helical" evidence="9">
    <location>
        <begin position="186"/>
        <end position="206"/>
    </location>
</feature>
<proteinExistence type="predicted"/>
<keyword evidence="5" id="KW-0547">Nucleotide-binding</keyword>
<dbReference type="PRINTS" id="PR00344">
    <property type="entry name" value="BCTRLSENSOR"/>
</dbReference>
<dbReference type="SMART" id="SM00388">
    <property type="entry name" value="HisKA"/>
    <property type="match status" value="1"/>
</dbReference>
<dbReference type="SUPFAM" id="SSF47384">
    <property type="entry name" value="Homodimeric domain of signal transducing histidine kinase"/>
    <property type="match status" value="1"/>
</dbReference>
<dbReference type="PROSITE" id="PS50109">
    <property type="entry name" value="HIS_KIN"/>
    <property type="match status" value="1"/>
</dbReference>
<dbReference type="GO" id="GO:0000155">
    <property type="term" value="F:phosphorelay sensor kinase activity"/>
    <property type="evidence" value="ECO:0007669"/>
    <property type="project" value="InterPro"/>
</dbReference>
<feature type="domain" description="Histidine kinase" evidence="10">
    <location>
        <begin position="431"/>
        <end position="635"/>
    </location>
</feature>
<dbReference type="RefSeq" id="WP_087919970.1">
    <property type="nucleotide sequence ID" value="NZ_CP021780.1"/>
</dbReference>
<dbReference type="Gene3D" id="1.10.287.130">
    <property type="match status" value="1"/>
</dbReference>
<feature type="transmembrane region" description="Helical" evidence="9">
    <location>
        <begin position="213"/>
        <end position="239"/>
    </location>
</feature>
<dbReference type="PANTHER" id="PTHR43065">
    <property type="entry name" value="SENSOR HISTIDINE KINASE"/>
    <property type="match status" value="1"/>
</dbReference>
<dbReference type="Pfam" id="PF00512">
    <property type="entry name" value="HisKA"/>
    <property type="match status" value="1"/>
</dbReference>
<feature type="transmembrane region" description="Helical" evidence="9">
    <location>
        <begin position="285"/>
        <end position="302"/>
    </location>
</feature>
<dbReference type="EMBL" id="CP021780">
    <property type="protein sequence ID" value="ASA26011.1"/>
    <property type="molecule type" value="Genomic_DNA"/>
</dbReference>
<evidence type="ECO:0000256" key="2">
    <source>
        <dbReference type="ARBA" id="ARBA00012438"/>
    </source>
</evidence>
<sequence length="648" mass="72589">MRLIKKLSSLISISVIMLCISLFLGGWTASAAPNVRHASQYITEWQMKWIQPDAADQALQAKSDEAGWIKVDSSHEIPELPAGVSAAWTRLTLPELNYTAPSIYIETLYALHVKVFVGEHLVYEENRDYIKDHYSLFIPLSPEDSGQMLYVQTETLQDRMGIKEAVIAGEHDVLVKEYINHGLIDVILGSSFFFLAVVLFVCAFYLNKEYFSIAVSLSIVIASTGVLSITYSPFIYTFYSGLGPLSIALLDLGLLSLLPALTFLFESIFGSGRFGLITKFRKFQVAYSLFCAVCFMVNLLSGNQWIEWYYFISTTIVGGILILQFLLLIACVIIYSAKGNKDAIIFAVGFGTAAVTGVSELVWYYIRGRNYDLFMWKWALVVFILSLIAILGRRLAHNHRQVVQYSRELELFNNELQRSEKMEIISELAASVAHEVRNPLQVTRGFLQLLTQKTAGDDKKYLTMALSELDRASNIITDFLTFAKPEFEQISVLNLYDEFKHIESILLPLCHLNGGKMVLDVPDDLWVRGNSSKLKQAFINIIKNSIESFGEDGVIYMYAARKENKVIIRIKDNGEGMEPEVLSRLGEPYFSNKSKGTGLGLMVTFRIIEAMQGEIRFVSQKGAGTESITLLPLAEGRTIPAPGEAGTL</sequence>
<feature type="transmembrane region" description="Helical" evidence="9">
    <location>
        <begin position="308"/>
        <end position="336"/>
    </location>
</feature>
<evidence type="ECO:0000256" key="7">
    <source>
        <dbReference type="ARBA" id="ARBA00022840"/>
    </source>
</evidence>
<keyword evidence="6 11" id="KW-0418">Kinase</keyword>
<keyword evidence="3" id="KW-0597">Phosphoprotein</keyword>
<dbReference type="InterPro" id="IPR005467">
    <property type="entry name" value="His_kinase_dom"/>
</dbReference>
<evidence type="ECO:0000313" key="11">
    <source>
        <dbReference type="EMBL" id="ASA26011.1"/>
    </source>
</evidence>
<dbReference type="KEGG" id="pdh:B9T62_38075"/>
<comment type="catalytic activity">
    <reaction evidence="1">
        <text>ATP + protein L-histidine = ADP + protein N-phospho-L-histidine.</text>
        <dbReference type="EC" id="2.7.13.3"/>
    </reaction>
</comment>
<evidence type="ECO:0000256" key="9">
    <source>
        <dbReference type="SAM" id="Phobius"/>
    </source>
</evidence>
<dbReference type="InterPro" id="IPR003661">
    <property type="entry name" value="HisK_dim/P_dom"/>
</dbReference>
<dbReference type="Pfam" id="PF02518">
    <property type="entry name" value="HATPase_c"/>
    <property type="match status" value="1"/>
</dbReference>
<reference evidence="11 12" key="1">
    <citation type="submission" date="2017-06" db="EMBL/GenBank/DDBJ databases">
        <title>Complete genome sequence of Paenibacillus donghaensis KCTC 13049T isolated from East Sea sediment, South Korea.</title>
        <authorList>
            <person name="Jung B.K."/>
            <person name="Hong S.-J."/>
            <person name="Shin J.-H."/>
        </authorList>
    </citation>
    <scope>NUCLEOTIDE SEQUENCE [LARGE SCALE GENOMIC DNA]</scope>
    <source>
        <strain evidence="11 12">KCTC 13049</strain>
    </source>
</reference>
<evidence type="ECO:0000256" key="4">
    <source>
        <dbReference type="ARBA" id="ARBA00022679"/>
    </source>
</evidence>
<protein>
    <recommendedName>
        <fullName evidence="2">histidine kinase</fullName>
        <ecNumber evidence="2">2.7.13.3</ecNumber>
    </recommendedName>
</protein>
<evidence type="ECO:0000256" key="3">
    <source>
        <dbReference type="ARBA" id="ARBA00022553"/>
    </source>
</evidence>
<dbReference type="InterPro" id="IPR004358">
    <property type="entry name" value="Sig_transdc_His_kin-like_C"/>
</dbReference>
<dbReference type="OrthoDB" id="9815750at2"/>
<dbReference type="PANTHER" id="PTHR43065:SF46">
    <property type="entry name" value="C4-DICARBOXYLATE TRANSPORT SENSOR PROTEIN DCTB"/>
    <property type="match status" value="1"/>
</dbReference>
<keyword evidence="9" id="KW-1133">Transmembrane helix</keyword>
<keyword evidence="7" id="KW-0067">ATP-binding</keyword>
<feature type="transmembrane region" description="Helical" evidence="9">
    <location>
        <begin position="245"/>
        <end position="265"/>
    </location>
</feature>
<dbReference type="GO" id="GO:0005524">
    <property type="term" value="F:ATP binding"/>
    <property type="evidence" value="ECO:0007669"/>
    <property type="project" value="UniProtKB-KW"/>
</dbReference>
<accession>A0A2Z2KWV3</accession>
<dbReference type="InterPro" id="IPR036890">
    <property type="entry name" value="HATPase_C_sf"/>
</dbReference>
<keyword evidence="9" id="KW-0472">Membrane</keyword>
<keyword evidence="9" id="KW-0812">Transmembrane</keyword>
<evidence type="ECO:0000259" key="10">
    <source>
        <dbReference type="PROSITE" id="PS50109"/>
    </source>
</evidence>
<dbReference type="SUPFAM" id="SSF55874">
    <property type="entry name" value="ATPase domain of HSP90 chaperone/DNA topoisomerase II/histidine kinase"/>
    <property type="match status" value="1"/>
</dbReference>
<keyword evidence="8" id="KW-0902">Two-component regulatory system</keyword>
<feature type="transmembrane region" description="Helical" evidence="9">
    <location>
        <begin position="378"/>
        <end position="396"/>
    </location>
</feature>
<dbReference type="InterPro" id="IPR003594">
    <property type="entry name" value="HATPase_dom"/>
</dbReference>
<dbReference type="AlphaFoldDB" id="A0A2Z2KWV3"/>
<dbReference type="Gene3D" id="3.30.565.10">
    <property type="entry name" value="Histidine kinase-like ATPase, C-terminal domain"/>
    <property type="match status" value="1"/>
</dbReference>
<evidence type="ECO:0000256" key="5">
    <source>
        <dbReference type="ARBA" id="ARBA00022741"/>
    </source>
</evidence>
<keyword evidence="4" id="KW-0808">Transferase</keyword>
<evidence type="ECO:0000256" key="6">
    <source>
        <dbReference type="ARBA" id="ARBA00022777"/>
    </source>
</evidence>
<dbReference type="Proteomes" id="UP000249890">
    <property type="component" value="Chromosome"/>
</dbReference>
<keyword evidence="12" id="KW-1185">Reference proteome</keyword>
<dbReference type="InterPro" id="IPR036097">
    <property type="entry name" value="HisK_dim/P_sf"/>
</dbReference>
<gene>
    <name evidence="11" type="ORF">B9T62_38075</name>
</gene>
<evidence type="ECO:0000256" key="8">
    <source>
        <dbReference type="ARBA" id="ARBA00023012"/>
    </source>
</evidence>
<evidence type="ECO:0000256" key="1">
    <source>
        <dbReference type="ARBA" id="ARBA00000085"/>
    </source>
</evidence>
<feature type="transmembrane region" description="Helical" evidence="9">
    <location>
        <begin position="343"/>
        <end position="366"/>
    </location>
</feature>
<name>A0A2Z2KWV3_9BACL</name>
<dbReference type="CDD" id="cd00082">
    <property type="entry name" value="HisKA"/>
    <property type="match status" value="1"/>
</dbReference>
<dbReference type="SMART" id="SM00387">
    <property type="entry name" value="HATPase_c"/>
    <property type="match status" value="1"/>
</dbReference>